<dbReference type="InterPro" id="IPR011009">
    <property type="entry name" value="Kinase-like_dom_sf"/>
</dbReference>
<dbReference type="GO" id="GO:0004672">
    <property type="term" value="F:protein kinase activity"/>
    <property type="evidence" value="ECO:0007669"/>
    <property type="project" value="InterPro"/>
</dbReference>
<reference evidence="10" key="1">
    <citation type="submission" date="2023-01" db="EMBL/GenBank/DDBJ databases">
        <title>Genome assembly of the deep-sea coral Lophelia pertusa.</title>
        <authorList>
            <person name="Herrera S."/>
            <person name="Cordes E."/>
        </authorList>
    </citation>
    <scope>NUCLEOTIDE SEQUENCE</scope>
    <source>
        <strain evidence="10">USNM1676648</strain>
        <tissue evidence="10">Polyp</tissue>
    </source>
</reference>
<proteinExistence type="predicted"/>
<dbReference type="InterPro" id="IPR039318">
    <property type="entry name" value="POMK"/>
</dbReference>
<keyword evidence="4" id="KW-0418">Kinase</keyword>
<evidence type="ECO:0000256" key="1">
    <source>
        <dbReference type="ARBA" id="ARBA00022679"/>
    </source>
</evidence>
<comment type="caution">
    <text evidence="10">The sequence shown here is derived from an EMBL/GenBank/DDBJ whole genome shotgun (WGS) entry which is preliminary data.</text>
</comment>
<dbReference type="PROSITE" id="PS50011">
    <property type="entry name" value="PROTEIN_KINASE_DOM"/>
    <property type="match status" value="1"/>
</dbReference>
<dbReference type="PANTHER" id="PTHR22618">
    <property type="entry name" value="PROTEIN O-MANNOSE KINASE"/>
    <property type="match status" value="1"/>
</dbReference>
<dbReference type="GO" id="GO:0005789">
    <property type="term" value="C:endoplasmic reticulum membrane"/>
    <property type="evidence" value="ECO:0007669"/>
    <property type="project" value="TreeGrafter"/>
</dbReference>
<evidence type="ECO:0000256" key="5">
    <source>
        <dbReference type="ARBA" id="ARBA00022840"/>
    </source>
</evidence>
<dbReference type="EMBL" id="MU827781">
    <property type="protein sequence ID" value="KAJ7337124.1"/>
    <property type="molecule type" value="Genomic_DNA"/>
</dbReference>
<feature type="domain" description="Protein kinase" evidence="9">
    <location>
        <begin position="1"/>
        <end position="261"/>
    </location>
</feature>
<evidence type="ECO:0000256" key="2">
    <source>
        <dbReference type="ARBA" id="ARBA00022692"/>
    </source>
</evidence>
<evidence type="ECO:0000259" key="9">
    <source>
        <dbReference type="PROSITE" id="PS50011"/>
    </source>
</evidence>
<keyword evidence="7" id="KW-0472">Membrane</keyword>
<evidence type="ECO:0000256" key="6">
    <source>
        <dbReference type="ARBA" id="ARBA00022989"/>
    </source>
</evidence>
<evidence type="ECO:0000313" key="10">
    <source>
        <dbReference type="EMBL" id="KAJ7337124.1"/>
    </source>
</evidence>
<keyword evidence="1" id="KW-0808">Transferase</keyword>
<dbReference type="GO" id="GO:0005524">
    <property type="term" value="F:ATP binding"/>
    <property type="evidence" value="ECO:0007669"/>
    <property type="project" value="UniProtKB-KW"/>
</dbReference>
<keyword evidence="6" id="KW-1133">Transmembrane helix</keyword>
<keyword evidence="11" id="KW-1185">Reference proteome</keyword>
<dbReference type="SUPFAM" id="SSF56112">
    <property type="entry name" value="Protein kinase-like (PK-like)"/>
    <property type="match status" value="1"/>
</dbReference>
<dbReference type="AlphaFoldDB" id="A0A9W9YEJ3"/>
<keyword evidence="2" id="KW-0812">Transmembrane</keyword>
<dbReference type="Proteomes" id="UP001163046">
    <property type="component" value="Unassembled WGS sequence"/>
</dbReference>
<dbReference type="OrthoDB" id="5958580at2759"/>
<keyword evidence="3" id="KW-0547">Nucleotide-binding</keyword>
<sequence>MRAFIELFKYRFHVHPINRIKGAFTKQIWLADWKGHQVIYVNCSRTKFKKRCLFGITRLEQLQGPYVTRLIGLCHDKVEMVAMYYKHGSLRRLDQLLKQPELSHYNNIQTRLQLSVDYVKIMNYLHNSPVGILVMCDAAYLGRLLSQFLITDDLRLVVNDLDYTPDVTQENGILCHQKKGLGKFVAPEERWPNISTYSYDEKVDIWKLPAVVESLLDGVNRSSFAKRELRKMMETCHATNPEQRPTANEVLQELLRVQQLIINN</sequence>
<evidence type="ECO:0000256" key="4">
    <source>
        <dbReference type="ARBA" id="ARBA00022777"/>
    </source>
</evidence>
<accession>A0A9W9YEJ3</accession>
<evidence type="ECO:0000256" key="8">
    <source>
        <dbReference type="ARBA" id="ARBA00037847"/>
    </source>
</evidence>
<evidence type="ECO:0000313" key="11">
    <source>
        <dbReference type="Proteomes" id="UP001163046"/>
    </source>
</evidence>
<comment type="subcellular location">
    <subcellularLocation>
        <location evidence="8">Endomembrane system</location>
        <topology evidence="8">Single-pass membrane protein</topology>
    </subcellularLocation>
</comment>
<organism evidence="10 11">
    <name type="scientific">Desmophyllum pertusum</name>
    <dbReference type="NCBI Taxonomy" id="174260"/>
    <lineage>
        <taxon>Eukaryota</taxon>
        <taxon>Metazoa</taxon>
        <taxon>Cnidaria</taxon>
        <taxon>Anthozoa</taxon>
        <taxon>Hexacorallia</taxon>
        <taxon>Scleractinia</taxon>
        <taxon>Caryophylliina</taxon>
        <taxon>Caryophylliidae</taxon>
        <taxon>Desmophyllum</taxon>
    </lineage>
</organism>
<keyword evidence="5" id="KW-0067">ATP-binding</keyword>
<dbReference type="PANTHER" id="PTHR22618:SF2">
    <property type="entry name" value="PROTEIN O-MANNOSE KINASE"/>
    <property type="match status" value="1"/>
</dbReference>
<evidence type="ECO:0000256" key="3">
    <source>
        <dbReference type="ARBA" id="ARBA00022741"/>
    </source>
</evidence>
<name>A0A9W9YEJ3_9CNID</name>
<evidence type="ECO:0000256" key="7">
    <source>
        <dbReference type="ARBA" id="ARBA00023136"/>
    </source>
</evidence>
<protein>
    <recommendedName>
        <fullName evidence="9">Protein kinase domain-containing protein</fullName>
    </recommendedName>
</protein>
<gene>
    <name evidence="10" type="ORF">OS493_009976</name>
</gene>
<dbReference type="InterPro" id="IPR000719">
    <property type="entry name" value="Prot_kinase_dom"/>
</dbReference>
<dbReference type="Gene3D" id="1.10.510.10">
    <property type="entry name" value="Transferase(Phosphotransferase) domain 1"/>
    <property type="match status" value="1"/>
</dbReference>
<dbReference type="GO" id="GO:0019200">
    <property type="term" value="F:carbohydrate kinase activity"/>
    <property type="evidence" value="ECO:0007669"/>
    <property type="project" value="InterPro"/>
</dbReference>
<dbReference type="GO" id="GO:0006493">
    <property type="term" value="P:protein O-linked glycosylation"/>
    <property type="evidence" value="ECO:0007669"/>
    <property type="project" value="InterPro"/>
</dbReference>